<dbReference type="FunFam" id="2.30.22.10:FF:000002">
    <property type="entry name" value="GrpE protein homolog"/>
    <property type="match status" value="1"/>
</dbReference>
<evidence type="ECO:0000256" key="3">
    <source>
        <dbReference type="ARBA" id="ARBA00023186"/>
    </source>
</evidence>
<dbReference type="GO" id="GO:0000774">
    <property type="term" value="F:adenyl-nucleotide exchange factor activity"/>
    <property type="evidence" value="ECO:0007669"/>
    <property type="project" value="InterPro"/>
</dbReference>
<protein>
    <recommendedName>
        <fullName evidence="4 5">Protein GrpE</fullName>
    </recommendedName>
    <alternativeName>
        <fullName evidence="4">HSP-70 cofactor</fullName>
    </alternativeName>
</protein>
<comment type="similarity">
    <text evidence="1 4 6">Belongs to the GrpE family.</text>
</comment>
<evidence type="ECO:0000313" key="9">
    <source>
        <dbReference type="EMBL" id="CAA9353986.1"/>
    </source>
</evidence>
<dbReference type="SUPFAM" id="SSF58014">
    <property type="entry name" value="Coiled-coil domain of nucleotide exchange factor GrpE"/>
    <property type="match status" value="1"/>
</dbReference>
<dbReference type="PROSITE" id="PS01071">
    <property type="entry name" value="GRPE"/>
    <property type="match status" value="1"/>
</dbReference>
<dbReference type="Gene3D" id="2.30.22.10">
    <property type="entry name" value="Head domain of nucleotide exchange factor GrpE"/>
    <property type="match status" value="1"/>
</dbReference>
<dbReference type="InterPro" id="IPR000740">
    <property type="entry name" value="GrpE"/>
</dbReference>
<evidence type="ECO:0000256" key="7">
    <source>
        <dbReference type="SAM" id="Coils"/>
    </source>
</evidence>
<dbReference type="CDD" id="cd00446">
    <property type="entry name" value="GrpE"/>
    <property type="match status" value="1"/>
</dbReference>
<dbReference type="NCBIfam" id="NF010739">
    <property type="entry name" value="PRK14141.1"/>
    <property type="match status" value="1"/>
</dbReference>
<dbReference type="PRINTS" id="PR00773">
    <property type="entry name" value="GRPEPROTEIN"/>
</dbReference>
<evidence type="ECO:0000256" key="5">
    <source>
        <dbReference type="RuleBase" id="RU000639"/>
    </source>
</evidence>
<dbReference type="Gene3D" id="3.90.20.20">
    <property type="match status" value="1"/>
</dbReference>
<dbReference type="AlphaFoldDB" id="A0A6J4MAN0"/>
<keyword evidence="4" id="KW-0963">Cytoplasm</keyword>
<sequence>MKPDEMTSGASVSGEAFSTEPANDVGAQGAANGEAMSEAGPIEAKADSAAALEAERIDLRDKLLRSLADMENMRRRTEREVADARSYAVTNFARDMLTVADNVRRALDSLPAGAREATDGALTALIDGIELTERDLLATLERHGVKRLDPLGQKFDPNFHQAMFEVPNPEVANGTVVQVVQSGYAIAGRVLRPALVGVAKGGPKASAPENDRARPDASPDAAASGGTAEPG</sequence>
<keyword evidence="3 4" id="KW-0143">Chaperone</keyword>
<dbReference type="InterPro" id="IPR013805">
    <property type="entry name" value="GrpE_CC"/>
</dbReference>
<dbReference type="EMBL" id="CADCUC010000522">
    <property type="protein sequence ID" value="CAA9353986.1"/>
    <property type="molecule type" value="Genomic_DNA"/>
</dbReference>
<dbReference type="GO" id="GO:0042803">
    <property type="term" value="F:protein homodimerization activity"/>
    <property type="evidence" value="ECO:0007669"/>
    <property type="project" value="InterPro"/>
</dbReference>
<keyword evidence="2 4" id="KW-0346">Stress response</keyword>
<dbReference type="PANTHER" id="PTHR21237:SF23">
    <property type="entry name" value="GRPE PROTEIN HOMOLOG, MITOCHONDRIAL"/>
    <property type="match status" value="1"/>
</dbReference>
<feature type="coiled-coil region" evidence="7">
    <location>
        <begin position="42"/>
        <end position="87"/>
    </location>
</feature>
<gene>
    <name evidence="4" type="primary">grpE</name>
    <name evidence="9" type="ORF">AVDCRST_MAG90-2812</name>
</gene>
<dbReference type="Pfam" id="PF01025">
    <property type="entry name" value="GrpE"/>
    <property type="match status" value="1"/>
</dbReference>
<evidence type="ECO:0000256" key="6">
    <source>
        <dbReference type="RuleBase" id="RU004478"/>
    </source>
</evidence>
<evidence type="ECO:0000256" key="2">
    <source>
        <dbReference type="ARBA" id="ARBA00023016"/>
    </source>
</evidence>
<dbReference type="GO" id="GO:0051082">
    <property type="term" value="F:unfolded protein binding"/>
    <property type="evidence" value="ECO:0007669"/>
    <property type="project" value="TreeGrafter"/>
</dbReference>
<dbReference type="SUPFAM" id="SSF51064">
    <property type="entry name" value="Head domain of nucleotide exchange factor GrpE"/>
    <property type="match status" value="1"/>
</dbReference>
<keyword evidence="7" id="KW-0175">Coiled coil</keyword>
<organism evidence="9">
    <name type="scientific">uncultured Microvirga sp</name>
    <dbReference type="NCBI Taxonomy" id="412392"/>
    <lineage>
        <taxon>Bacteria</taxon>
        <taxon>Pseudomonadati</taxon>
        <taxon>Pseudomonadota</taxon>
        <taxon>Alphaproteobacteria</taxon>
        <taxon>Hyphomicrobiales</taxon>
        <taxon>Methylobacteriaceae</taxon>
        <taxon>Microvirga</taxon>
        <taxon>environmental samples</taxon>
    </lineage>
</organism>
<dbReference type="InterPro" id="IPR009012">
    <property type="entry name" value="GrpE_head"/>
</dbReference>
<evidence type="ECO:0000256" key="4">
    <source>
        <dbReference type="HAMAP-Rule" id="MF_01151"/>
    </source>
</evidence>
<dbReference type="GO" id="GO:0006457">
    <property type="term" value="P:protein folding"/>
    <property type="evidence" value="ECO:0007669"/>
    <property type="project" value="InterPro"/>
</dbReference>
<comment type="function">
    <text evidence="4 5">Participates actively in the response to hyperosmotic and heat shock by preventing the aggregation of stress-denatured proteins, in association with DnaK and GrpE. It is the nucleotide exchange factor for DnaK and may function as a thermosensor. Unfolded proteins bind initially to DnaJ; upon interaction with the DnaJ-bound protein, DnaK hydrolyzes its bound ATP, resulting in the formation of a stable complex. GrpE releases ADP from DnaK; ATP binding to DnaK triggers the release of the substrate protein, thus completing the reaction cycle. Several rounds of ATP-dependent interactions between DnaJ, DnaK and GrpE are required for fully efficient folding.</text>
</comment>
<evidence type="ECO:0000256" key="1">
    <source>
        <dbReference type="ARBA" id="ARBA00009054"/>
    </source>
</evidence>
<name>A0A6J4MAN0_9HYPH</name>
<comment type="subunit">
    <text evidence="4">Homodimer.</text>
</comment>
<dbReference type="HAMAP" id="MF_01151">
    <property type="entry name" value="GrpE"/>
    <property type="match status" value="1"/>
</dbReference>
<dbReference type="PANTHER" id="PTHR21237">
    <property type="entry name" value="GRPE PROTEIN"/>
    <property type="match status" value="1"/>
</dbReference>
<feature type="compositionally biased region" description="Low complexity" evidence="8">
    <location>
        <begin position="218"/>
        <end position="231"/>
    </location>
</feature>
<proteinExistence type="inferred from homology"/>
<reference evidence="9" key="1">
    <citation type="submission" date="2020-02" db="EMBL/GenBank/DDBJ databases">
        <authorList>
            <person name="Meier V. D."/>
        </authorList>
    </citation>
    <scope>NUCLEOTIDE SEQUENCE</scope>
    <source>
        <strain evidence="9">AVDCRST_MAG90</strain>
    </source>
</reference>
<accession>A0A6J4MAN0</accession>
<dbReference type="GO" id="GO:0051087">
    <property type="term" value="F:protein-folding chaperone binding"/>
    <property type="evidence" value="ECO:0007669"/>
    <property type="project" value="InterPro"/>
</dbReference>
<feature type="region of interest" description="Disordered" evidence="8">
    <location>
        <begin position="1"/>
        <end position="42"/>
    </location>
</feature>
<comment type="subcellular location">
    <subcellularLocation>
        <location evidence="4">Cytoplasm</location>
    </subcellularLocation>
</comment>
<evidence type="ECO:0000256" key="8">
    <source>
        <dbReference type="SAM" id="MobiDB-lite"/>
    </source>
</evidence>
<dbReference type="GO" id="GO:0005737">
    <property type="term" value="C:cytoplasm"/>
    <property type="evidence" value="ECO:0007669"/>
    <property type="project" value="UniProtKB-SubCell"/>
</dbReference>
<feature type="region of interest" description="Disordered" evidence="8">
    <location>
        <begin position="199"/>
        <end position="231"/>
    </location>
</feature>